<reference evidence="2" key="3">
    <citation type="submission" date="2015-04" db="UniProtKB">
        <authorList>
            <consortium name="EnsemblPlants"/>
        </authorList>
    </citation>
    <scope>IDENTIFICATION</scope>
    <source>
        <strain evidence="2">cv. Jemalong A17</strain>
    </source>
</reference>
<reference evidence="1 3" key="2">
    <citation type="journal article" date="2014" name="BMC Genomics">
        <title>An improved genome release (version Mt4.0) for the model legume Medicago truncatula.</title>
        <authorList>
            <person name="Tang H."/>
            <person name="Krishnakumar V."/>
            <person name="Bidwell S."/>
            <person name="Rosen B."/>
            <person name="Chan A."/>
            <person name="Zhou S."/>
            <person name="Gentzbittel L."/>
            <person name="Childs K.L."/>
            <person name="Yandell M."/>
            <person name="Gundlach H."/>
            <person name="Mayer K.F."/>
            <person name="Schwartz D.C."/>
            <person name="Town C.D."/>
        </authorList>
    </citation>
    <scope>GENOME REANNOTATION</scope>
    <source>
        <strain evidence="2 3">cv. Jemalong A17</strain>
    </source>
</reference>
<dbReference type="EnsemblPlants" id="AES75894">
    <property type="protein sequence ID" value="AES75894"/>
    <property type="gene ID" value="MTR_6g061560"/>
</dbReference>
<evidence type="ECO:0000313" key="3">
    <source>
        <dbReference type="Proteomes" id="UP000002051"/>
    </source>
</evidence>
<dbReference type="AlphaFoldDB" id="G7KNF1"/>
<proteinExistence type="predicted"/>
<reference evidence="1 3" key="1">
    <citation type="journal article" date="2011" name="Nature">
        <title>The Medicago genome provides insight into the evolution of rhizobial symbioses.</title>
        <authorList>
            <person name="Young N.D."/>
            <person name="Debelle F."/>
            <person name="Oldroyd G.E."/>
            <person name="Geurts R."/>
            <person name="Cannon S.B."/>
            <person name="Udvardi M.K."/>
            <person name="Benedito V.A."/>
            <person name="Mayer K.F."/>
            <person name="Gouzy J."/>
            <person name="Schoof H."/>
            <person name="Van de Peer Y."/>
            <person name="Proost S."/>
            <person name="Cook D.R."/>
            <person name="Meyers B.C."/>
            <person name="Spannagl M."/>
            <person name="Cheung F."/>
            <person name="De Mita S."/>
            <person name="Krishnakumar V."/>
            <person name="Gundlach H."/>
            <person name="Zhou S."/>
            <person name="Mudge J."/>
            <person name="Bharti A.K."/>
            <person name="Murray J.D."/>
            <person name="Naoumkina M.A."/>
            <person name="Rosen B."/>
            <person name="Silverstein K.A."/>
            <person name="Tang H."/>
            <person name="Rombauts S."/>
            <person name="Zhao P.X."/>
            <person name="Zhou P."/>
            <person name="Barbe V."/>
            <person name="Bardou P."/>
            <person name="Bechner M."/>
            <person name="Bellec A."/>
            <person name="Berger A."/>
            <person name="Berges H."/>
            <person name="Bidwell S."/>
            <person name="Bisseling T."/>
            <person name="Choisne N."/>
            <person name="Couloux A."/>
            <person name="Denny R."/>
            <person name="Deshpande S."/>
            <person name="Dai X."/>
            <person name="Doyle J.J."/>
            <person name="Dudez A.M."/>
            <person name="Farmer A.D."/>
            <person name="Fouteau S."/>
            <person name="Franken C."/>
            <person name="Gibelin C."/>
            <person name="Gish J."/>
            <person name="Goldstein S."/>
            <person name="Gonzalez A.J."/>
            <person name="Green P.J."/>
            <person name="Hallab A."/>
            <person name="Hartog M."/>
            <person name="Hua A."/>
            <person name="Humphray S.J."/>
            <person name="Jeong D.H."/>
            <person name="Jing Y."/>
            <person name="Jocker A."/>
            <person name="Kenton S.M."/>
            <person name="Kim D.J."/>
            <person name="Klee K."/>
            <person name="Lai H."/>
            <person name="Lang C."/>
            <person name="Lin S."/>
            <person name="Macmil S.L."/>
            <person name="Magdelenat G."/>
            <person name="Matthews L."/>
            <person name="McCorrison J."/>
            <person name="Monaghan E.L."/>
            <person name="Mun J.H."/>
            <person name="Najar F.Z."/>
            <person name="Nicholson C."/>
            <person name="Noirot C."/>
            <person name="O'Bleness M."/>
            <person name="Paule C.R."/>
            <person name="Poulain J."/>
            <person name="Prion F."/>
            <person name="Qin B."/>
            <person name="Qu C."/>
            <person name="Retzel E.F."/>
            <person name="Riddle C."/>
            <person name="Sallet E."/>
            <person name="Samain S."/>
            <person name="Samson N."/>
            <person name="Sanders I."/>
            <person name="Saurat O."/>
            <person name="Scarpelli C."/>
            <person name="Schiex T."/>
            <person name="Segurens B."/>
            <person name="Severin A.J."/>
            <person name="Sherrier D.J."/>
            <person name="Shi R."/>
            <person name="Sims S."/>
            <person name="Singer S.R."/>
            <person name="Sinharoy S."/>
            <person name="Sterck L."/>
            <person name="Viollet A."/>
            <person name="Wang B.B."/>
            <person name="Wang K."/>
            <person name="Wang M."/>
            <person name="Wang X."/>
            <person name="Warfsmann J."/>
            <person name="Weissenbach J."/>
            <person name="White D.D."/>
            <person name="White J.D."/>
            <person name="Wiley G.B."/>
            <person name="Wincker P."/>
            <person name="Xing Y."/>
            <person name="Yang L."/>
            <person name="Yao Z."/>
            <person name="Ying F."/>
            <person name="Zhai J."/>
            <person name="Zhou L."/>
            <person name="Zuber A."/>
            <person name="Denarie J."/>
            <person name="Dixon R.A."/>
            <person name="May G.D."/>
            <person name="Schwartz D.C."/>
            <person name="Rogers J."/>
            <person name="Quetier F."/>
            <person name="Town C.D."/>
            <person name="Roe B.A."/>
        </authorList>
    </citation>
    <scope>NUCLEOTIDE SEQUENCE [LARGE SCALE GENOMIC DNA]</scope>
    <source>
        <strain evidence="1">A17</strain>
        <strain evidence="2 3">cv. Jemalong A17</strain>
    </source>
</reference>
<organism evidence="1 3">
    <name type="scientific">Medicago truncatula</name>
    <name type="common">Barrel medic</name>
    <name type="synonym">Medicago tribuloides</name>
    <dbReference type="NCBI Taxonomy" id="3880"/>
    <lineage>
        <taxon>Eukaryota</taxon>
        <taxon>Viridiplantae</taxon>
        <taxon>Streptophyta</taxon>
        <taxon>Embryophyta</taxon>
        <taxon>Tracheophyta</taxon>
        <taxon>Spermatophyta</taxon>
        <taxon>Magnoliopsida</taxon>
        <taxon>eudicotyledons</taxon>
        <taxon>Gunneridae</taxon>
        <taxon>Pentapetalae</taxon>
        <taxon>rosids</taxon>
        <taxon>fabids</taxon>
        <taxon>Fabales</taxon>
        <taxon>Fabaceae</taxon>
        <taxon>Papilionoideae</taxon>
        <taxon>50 kb inversion clade</taxon>
        <taxon>NPAAA clade</taxon>
        <taxon>Hologalegina</taxon>
        <taxon>IRL clade</taxon>
        <taxon>Trifolieae</taxon>
        <taxon>Medicago</taxon>
    </lineage>
</organism>
<name>G7KNF1_MEDTR</name>
<accession>G7KNF1</accession>
<protein>
    <submittedName>
        <fullName evidence="1 2">Uncharacterized protein</fullName>
    </submittedName>
</protein>
<gene>
    <name evidence="1" type="ordered locus">MTR_6g061560</name>
</gene>
<sequence length="59" mass="7008">MWNFTVQHVVHIINRIPSPLLKFKSPFELLHKEPPSIIHLKVFCNTPFSQHKNFINQSE</sequence>
<dbReference type="HOGENOM" id="CLU_2964377_0_0_1"/>
<dbReference type="Proteomes" id="UP000002051">
    <property type="component" value="Chromosome 6"/>
</dbReference>
<evidence type="ECO:0000313" key="1">
    <source>
        <dbReference type="EMBL" id="AES75894.1"/>
    </source>
</evidence>
<dbReference type="EMBL" id="CM001222">
    <property type="protein sequence ID" value="AES75894.1"/>
    <property type="molecule type" value="Genomic_DNA"/>
</dbReference>
<keyword evidence="3" id="KW-1185">Reference proteome</keyword>
<dbReference type="PaxDb" id="3880-AES75894"/>
<evidence type="ECO:0000313" key="2">
    <source>
        <dbReference type="EnsemblPlants" id="AES75894"/>
    </source>
</evidence>